<sequence>MSVFRSRTAEQPAAPSAVERLQAEAADDYRRHHSPQTQAAAREQRGQAQVDGNAAAGTWHRH</sequence>
<feature type="compositionally biased region" description="Low complexity" evidence="1">
    <location>
        <begin position="36"/>
        <end position="49"/>
    </location>
</feature>
<accession>A0ABS7QXX0</accession>
<protein>
    <submittedName>
        <fullName evidence="2">Uncharacterized protein</fullName>
    </submittedName>
</protein>
<dbReference type="Proteomes" id="UP001198565">
    <property type="component" value="Unassembled WGS sequence"/>
</dbReference>
<proteinExistence type="predicted"/>
<evidence type="ECO:0000256" key="1">
    <source>
        <dbReference type="SAM" id="MobiDB-lite"/>
    </source>
</evidence>
<comment type="caution">
    <text evidence="2">The sequence shown here is derived from an EMBL/GenBank/DDBJ whole genome shotgun (WGS) entry which is preliminary data.</text>
</comment>
<name>A0ABS7QXX0_9ACTN</name>
<keyword evidence="3" id="KW-1185">Reference proteome</keyword>
<organism evidence="2 3">
    <name type="scientific">Streptantibioticus parmotrematis</name>
    <dbReference type="NCBI Taxonomy" id="2873249"/>
    <lineage>
        <taxon>Bacteria</taxon>
        <taxon>Bacillati</taxon>
        <taxon>Actinomycetota</taxon>
        <taxon>Actinomycetes</taxon>
        <taxon>Kitasatosporales</taxon>
        <taxon>Streptomycetaceae</taxon>
        <taxon>Streptantibioticus</taxon>
    </lineage>
</organism>
<gene>
    <name evidence="2" type="ORF">K7472_24895</name>
</gene>
<reference evidence="2 3" key="1">
    <citation type="submission" date="2021-08" db="EMBL/GenBank/DDBJ databases">
        <title>Streptomyces sp. PTM05 isolated from lichen.</title>
        <authorList>
            <person name="Somphong A."/>
            <person name="Phongsopitanun W."/>
            <person name="Tanasupawat S."/>
        </authorList>
    </citation>
    <scope>NUCLEOTIDE SEQUENCE [LARGE SCALE GENOMIC DNA]</scope>
    <source>
        <strain evidence="2 3">Ptm05</strain>
    </source>
</reference>
<evidence type="ECO:0000313" key="3">
    <source>
        <dbReference type="Proteomes" id="UP001198565"/>
    </source>
</evidence>
<feature type="region of interest" description="Disordered" evidence="1">
    <location>
        <begin position="1"/>
        <end position="62"/>
    </location>
</feature>
<evidence type="ECO:0000313" key="2">
    <source>
        <dbReference type="EMBL" id="MBY8888053.1"/>
    </source>
</evidence>
<dbReference type="RefSeq" id="WP_222980790.1">
    <property type="nucleotide sequence ID" value="NZ_JAINVZ010000021.1"/>
</dbReference>
<dbReference type="EMBL" id="JAINVZ010000021">
    <property type="protein sequence ID" value="MBY8888053.1"/>
    <property type="molecule type" value="Genomic_DNA"/>
</dbReference>